<keyword evidence="5" id="KW-0547">Nucleotide-binding</keyword>
<feature type="binding site" evidence="12">
    <location>
        <position position="502"/>
    </location>
    <ligand>
        <name>Zn(2+)</name>
        <dbReference type="ChEBI" id="CHEBI:29105"/>
    </ligand>
</feature>
<dbReference type="RefSeq" id="WP_106306524.1">
    <property type="nucleotide sequence ID" value="NZ_PVWO01000197.1"/>
</dbReference>
<feature type="coiled-coil region" evidence="13">
    <location>
        <begin position="295"/>
        <end position="343"/>
    </location>
</feature>
<evidence type="ECO:0000313" key="15">
    <source>
        <dbReference type="EMBL" id="PSB55284.1"/>
    </source>
</evidence>
<gene>
    <name evidence="15" type="ORF">C7B77_15510</name>
</gene>
<dbReference type="GO" id="GO:0046872">
    <property type="term" value="F:metal ion binding"/>
    <property type="evidence" value="ECO:0007669"/>
    <property type="project" value="UniProtKB-UniRule"/>
</dbReference>
<comment type="caution">
    <text evidence="15">The sequence shown here is derived from an EMBL/GenBank/DDBJ whole genome shotgun (WGS) entry which is preliminary data.</text>
</comment>
<evidence type="ECO:0000256" key="1">
    <source>
        <dbReference type="ARBA" id="ARBA00006930"/>
    </source>
</evidence>
<dbReference type="Pfam" id="PF13476">
    <property type="entry name" value="AAA_23"/>
    <property type="match status" value="1"/>
</dbReference>
<evidence type="ECO:0000256" key="8">
    <source>
        <dbReference type="ARBA" id="ARBA00022833"/>
    </source>
</evidence>
<evidence type="ECO:0000256" key="12">
    <source>
        <dbReference type="PROSITE-ProRule" id="PRU00471"/>
    </source>
</evidence>
<dbReference type="InterPro" id="IPR027417">
    <property type="entry name" value="P-loop_NTPase"/>
</dbReference>
<dbReference type="PANTHER" id="PTHR32114">
    <property type="entry name" value="ABC TRANSPORTER ABCH.3"/>
    <property type="match status" value="1"/>
</dbReference>
<dbReference type="AlphaFoldDB" id="A0A2T1GCW5"/>
<dbReference type="InterPro" id="IPR038729">
    <property type="entry name" value="Rad50/SbcC_AAA"/>
</dbReference>
<feature type="domain" description="Zinc-hook" evidence="14">
    <location>
        <begin position="454"/>
        <end position="551"/>
    </location>
</feature>
<evidence type="ECO:0000256" key="3">
    <source>
        <dbReference type="ARBA" id="ARBA00013368"/>
    </source>
</evidence>
<dbReference type="NCBIfam" id="TIGR00618">
    <property type="entry name" value="sbcc"/>
    <property type="match status" value="1"/>
</dbReference>
<sequence length="1012" mass="116108">MIPLQLSLKNFLSYSEASLDFTGLHTACICGANGAGKSSLLEGITWAIWGECRAVSEDDAISNGAMDVRVDFTFMMHGETCRIIRSRQRDSTGGLEFQIQTSGGQFRTLTQKGIRSTQALIDDYLKIDYDTFINSAYLRQGKADEFMLKKPTDRKQILADLLKLDRYEQLADRAKDTAKQFKLQAEVLTENLAEAELQLAQIDGITEQRDTVKVEIDRLQQLQVLEEQELESFKTIARQRETWQQQLIWEQKRDRELIQAATQIQADLQLLNTDKNRLDSLLIRSDEISVAYQAYQALQQQVAVLDRQFDTYQQSQLKQQQLQQQLERQTQELQLTLGRSQAELALVIQQQQELATTLATAGDVTKAIAQLQLCRQRVTELDRLQAEVLPLQQERVVLTGKIDREAAKIQAKLNELILREQQIKIKTNERPQLIDRLNLLDTQITELDNKKVYQKRIEEKGLVKKENIQRLDADVRNYQKQLVELDRKLELLEVPDASCPVCDRPLDENHWEHVLTSAKSERENIDRQISAAQEEHSLYVREREDLIAQYKQLNRELAGSENLREQRGKLQAQLDSIAELQVNLDEIAIEKSQIELAIESKSYASELQTELAGLLIQLEATNYSEQSHALARGEVDKLRWAEVKQERIREAERKQQQSIERKERLEIEIAAIEENINSLQTNSDLKLELEAVIHEIEALGYDRNHHNQITTTLRESQSIQLQYQELQQAKQTQPQLIERIKILETNERQNTEDRQKSTLEIDRIGLEIAKIPDNDARILAIEYQLTERRQQLDNNLSIIGSLEQQLTQLHQIKEQLRSQQQQLEAYKQQQKIYDELSKAFGKNGIQALVIENILPQLEAESNQILSKLSNNQFHVQFITQKATKGSRVKKASVKSAKYIDTLDIVIGDANGTRSYETYSGGEAFRINFSIRLALAKLLSQRAGTPLQMLIVDEGFGTQDREGCDRLIAAINAISADFACILTVTHMPQFREAFQTRIEVHKTSKGSQIQVIT</sequence>
<dbReference type="GO" id="GO:0005524">
    <property type="term" value="F:ATP binding"/>
    <property type="evidence" value="ECO:0007669"/>
    <property type="project" value="UniProtKB-KW"/>
</dbReference>
<feature type="binding site" evidence="12">
    <location>
        <position position="499"/>
    </location>
    <ligand>
        <name>Zn(2+)</name>
        <dbReference type="ChEBI" id="CHEBI:29105"/>
    </ligand>
</feature>
<evidence type="ECO:0000256" key="9">
    <source>
        <dbReference type="ARBA" id="ARBA00022840"/>
    </source>
</evidence>
<feature type="coiled-coil region" evidence="13">
    <location>
        <begin position="164"/>
        <end position="222"/>
    </location>
</feature>
<evidence type="ECO:0000256" key="6">
    <source>
        <dbReference type="ARBA" id="ARBA00022763"/>
    </source>
</evidence>
<keyword evidence="7" id="KW-0378">Hydrolase</keyword>
<keyword evidence="4 12" id="KW-0479">Metal-binding</keyword>
<dbReference type="GO" id="GO:0006302">
    <property type="term" value="P:double-strand break repair"/>
    <property type="evidence" value="ECO:0007669"/>
    <property type="project" value="InterPro"/>
</dbReference>
<dbReference type="GO" id="GO:0016887">
    <property type="term" value="F:ATP hydrolysis activity"/>
    <property type="evidence" value="ECO:0007669"/>
    <property type="project" value="InterPro"/>
</dbReference>
<dbReference type="Proteomes" id="UP000238937">
    <property type="component" value="Unassembled WGS sequence"/>
</dbReference>
<dbReference type="SUPFAM" id="SSF75712">
    <property type="entry name" value="Rad50 coiled-coil Zn hook"/>
    <property type="match status" value="1"/>
</dbReference>
<feature type="coiled-coil region" evidence="13">
    <location>
        <begin position="515"/>
        <end position="597"/>
    </location>
</feature>
<evidence type="ECO:0000256" key="13">
    <source>
        <dbReference type="SAM" id="Coils"/>
    </source>
</evidence>
<evidence type="ECO:0000256" key="5">
    <source>
        <dbReference type="ARBA" id="ARBA00022741"/>
    </source>
</evidence>
<name>A0A2T1GCW5_9CYAN</name>
<dbReference type="SUPFAM" id="SSF52540">
    <property type="entry name" value="P-loop containing nucleoside triphosphate hydrolases"/>
    <property type="match status" value="2"/>
</dbReference>
<dbReference type="PROSITE" id="PS51131">
    <property type="entry name" value="ZN_HOOK"/>
    <property type="match status" value="1"/>
</dbReference>
<evidence type="ECO:0000256" key="2">
    <source>
        <dbReference type="ARBA" id="ARBA00011322"/>
    </source>
</evidence>
<dbReference type="Pfam" id="PF13558">
    <property type="entry name" value="SbcC_Walker_B"/>
    <property type="match status" value="1"/>
</dbReference>
<evidence type="ECO:0000313" key="16">
    <source>
        <dbReference type="Proteomes" id="UP000238937"/>
    </source>
</evidence>
<keyword evidence="6" id="KW-0227">DNA damage</keyword>
<dbReference type="Gene3D" id="3.40.50.300">
    <property type="entry name" value="P-loop containing nucleotide triphosphate hydrolases"/>
    <property type="match status" value="2"/>
</dbReference>
<comment type="subunit">
    <text evidence="2">Heterodimer of SbcC and SbcD.</text>
</comment>
<evidence type="ECO:0000256" key="10">
    <source>
        <dbReference type="ARBA" id="ARBA00023054"/>
    </source>
</evidence>
<evidence type="ECO:0000256" key="11">
    <source>
        <dbReference type="ARBA" id="ARBA00023204"/>
    </source>
</evidence>
<evidence type="ECO:0000256" key="4">
    <source>
        <dbReference type="ARBA" id="ARBA00022723"/>
    </source>
</evidence>
<dbReference type="OrthoDB" id="9795626at2"/>
<evidence type="ECO:0000256" key="7">
    <source>
        <dbReference type="ARBA" id="ARBA00022801"/>
    </source>
</evidence>
<keyword evidence="9 15" id="KW-0067">ATP-binding</keyword>
<dbReference type="InterPro" id="IPR013134">
    <property type="entry name" value="Zn_hook_RAD50"/>
</dbReference>
<keyword evidence="8 12" id="KW-0862">Zinc</keyword>
<comment type="similarity">
    <text evidence="1">Belongs to the SMC family. SbcC subfamily.</text>
</comment>
<feature type="coiled-coil region" evidence="13">
    <location>
        <begin position="641"/>
        <end position="682"/>
    </location>
</feature>
<dbReference type="PANTHER" id="PTHR32114:SF2">
    <property type="entry name" value="ABC TRANSPORTER ABCH.3"/>
    <property type="match status" value="1"/>
</dbReference>
<evidence type="ECO:0000259" key="14">
    <source>
        <dbReference type="PROSITE" id="PS51131"/>
    </source>
</evidence>
<feature type="coiled-coil region" evidence="13">
    <location>
        <begin position="799"/>
        <end position="836"/>
    </location>
</feature>
<keyword evidence="10 13" id="KW-0175">Coiled coil</keyword>
<accession>A0A2T1GCW5</accession>
<protein>
    <recommendedName>
        <fullName evidence="3">Nuclease SbcCD subunit C</fullName>
    </recommendedName>
</protein>
<reference evidence="15 16" key="1">
    <citation type="submission" date="2018-03" db="EMBL/GenBank/DDBJ databases">
        <title>The ancient ancestry and fast evolution of plastids.</title>
        <authorList>
            <person name="Moore K.R."/>
            <person name="Magnabosco C."/>
            <person name="Momper L."/>
            <person name="Gold D.A."/>
            <person name="Bosak T."/>
            <person name="Fournier G.P."/>
        </authorList>
    </citation>
    <scope>NUCLEOTIDE SEQUENCE [LARGE SCALE GENOMIC DNA]</scope>
    <source>
        <strain evidence="15 16">CCALA 037</strain>
    </source>
</reference>
<proteinExistence type="inferred from homology"/>
<organism evidence="15 16">
    <name type="scientific">Chamaesiphon polymorphus CCALA 037</name>
    <dbReference type="NCBI Taxonomy" id="2107692"/>
    <lineage>
        <taxon>Bacteria</taxon>
        <taxon>Bacillati</taxon>
        <taxon>Cyanobacteriota</taxon>
        <taxon>Cyanophyceae</taxon>
        <taxon>Gomontiellales</taxon>
        <taxon>Chamaesiphonaceae</taxon>
        <taxon>Chamaesiphon</taxon>
    </lineage>
</organism>
<dbReference type="Pfam" id="PF04423">
    <property type="entry name" value="Rad50_zn_hook"/>
    <property type="match status" value="1"/>
</dbReference>
<dbReference type="Gene3D" id="1.10.287.510">
    <property type="entry name" value="Helix hairpin bin"/>
    <property type="match status" value="1"/>
</dbReference>
<dbReference type="InterPro" id="IPR004592">
    <property type="entry name" value="SbcC_gammaproteobac_type"/>
</dbReference>
<keyword evidence="11" id="KW-0234">DNA repair</keyword>
<dbReference type="EMBL" id="PVWO01000197">
    <property type="protein sequence ID" value="PSB55284.1"/>
    <property type="molecule type" value="Genomic_DNA"/>
</dbReference>
<keyword evidence="16" id="KW-1185">Reference proteome</keyword>